<organism evidence="8 9">
    <name type="scientific">Paraclostridium ghonii</name>
    <dbReference type="NCBI Taxonomy" id="29358"/>
    <lineage>
        <taxon>Bacteria</taxon>
        <taxon>Bacillati</taxon>
        <taxon>Bacillota</taxon>
        <taxon>Clostridia</taxon>
        <taxon>Peptostreptococcales</taxon>
        <taxon>Peptostreptococcaceae</taxon>
        <taxon>Paraclostridium</taxon>
    </lineage>
</organism>
<evidence type="ECO:0000256" key="6">
    <source>
        <dbReference type="PIRNR" id="PIRNR018968"/>
    </source>
</evidence>
<dbReference type="PANTHER" id="PTHR46795:SF2">
    <property type="entry name" value="ABC TRANSPORTER, PERMEASE PROTEIN"/>
    <property type="match status" value="1"/>
</dbReference>
<keyword evidence="4 6" id="KW-1133">Transmembrane helix</keyword>
<comment type="caution">
    <text evidence="8">The sequence shown here is derived from an EMBL/GenBank/DDBJ whole genome shotgun (WGS) entry which is preliminary data.</text>
</comment>
<feature type="transmembrane region" description="Helical" evidence="6">
    <location>
        <begin position="560"/>
        <end position="579"/>
    </location>
</feature>
<reference evidence="8 9" key="1">
    <citation type="submission" date="2023-07" db="EMBL/GenBank/DDBJ databases">
        <title>Genomic Encyclopedia of Type Strains, Phase IV (KMG-IV): sequencing the most valuable type-strain genomes for metagenomic binning, comparative biology and taxonomic classification.</title>
        <authorList>
            <person name="Goeker M."/>
        </authorList>
    </citation>
    <scope>NUCLEOTIDE SEQUENCE [LARGE SCALE GENOMIC DNA]</scope>
    <source>
        <strain evidence="8 9">DSM 15049</strain>
    </source>
</reference>
<keyword evidence="9" id="KW-1185">Reference proteome</keyword>
<evidence type="ECO:0000256" key="2">
    <source>
        <dbReference type="ARBA" id="ARBA00022475"/>
    </source>
</evidence>
<feature type="transmembrane region" description="Helical" evidence="6">
    <location>
        <begin position="195"/>
        <end position="214"/>
    </location>
</feature>
<name>A0ABU0N0B5_9FIRM</name>
<feature type="transmembrane region" description="Helical" evidence="6">
    <location>
        <begin position="281"/>
        <end position="303"/>
    </location>
</feature>
<evidence type="ECO:0000256" key="5">
    <source>
        <dbReference type="ARBA" id="ARBA00023136"/>
    </source>
</evidence>
<feature type="transmembrane region" description="Helical" evidence="6">
    <location>
        <begin position="591"/>
        <end position="609"/>
    </location>
</feature>
<dbReference type="PIRSF" id="PIRSF018968">
    <property type="entry name" value="ABC_permease_BceB"/>
    <property type="match status" value="1"/>
</dbReference>
<evidence type="ECO:0000313" key="8">
    <source>
        <dbReference type="EMBL" id="MDQ0556419.1"/>
    </source>
</evidence>
<accession>A0ABU0N0B5</accession>
<keyword evidence="2 6" id="KW-1003">Cell membrane</keyword>
<evidence type="ECO:0000256" key="3">
    <source>
        <dbReference type="ARBA" id="ARBA00022692"/>
    </source>
</evidence>
<feature type="transmembrane region" description="Helical" evidence="6">
    <location>
        <begin position="18"/>
        <end position="39"/>
    </location>
</feature>
<dbReference type="InterPro" id="IPR003838">
    <property type="entry name" value="ABC3_permease_C"/>
</dbReference>
<gene>
    <name evidence="8" type="ORF">QOZ92_001533</name>
</gene>
<proteinExistence type="inferred from homology"/>
<feature type="transmembrane region" description="Helical" evidence="6">
    <location>
        <begin position="226"/>
        <end position="249"/>
    </location>
</feature>
<protein>
    <submittedName>
        <fullName evidence="8">ABC transport system permease protein</fullName>
    </submittedName>
</protein>
<dbReference type="PANTHER" id="PTHR46795">
    <property type="entry name" value="ABC TRANSPORTER PERMEASE-RELATED-RELATED"/>
    <property type="match status" value="1"/>
</dbReference>
<dbReference type="Proteomes" id="UP001232584">
    <property type="component" value="Unassembled WGS sequence"/>
</dbReference>
<feature type="domain" description="ABC3 transporter permease C-terminal" evidence="7">
    <location>
        <begin position="61"/>
        <end position="175"/>
    </location>
</feature>
<evidence type="ECO:0000259" key="7">
    <source>
        <dbReference type="Pfam" id="PF02687"/>
    </source>
</evidence>
<keyword evidence="5 6" id="KW-0472">Membrane</keyword>
<evidence type="ECO:0000256" key="4">
    <source>
        <dbReference type="ARBA" id="ARBA00022989"/>
    </source>
</evidence>
<dbReference type="RefSeq" id="WP_307505555.1">
    <property type="nucleotide sequence ID" value="NZ_BAAACE010000021.1"/>
</dbReference>
<comment type="subcellular location">
    <subcellularLocation>
        <location evidence="1 6">Cell membrane</location>
        <topology evidence="1 6">Multi-pass membrane protein</topology>
    </subcellularLocation>
</comment>
<feature type="transmembrane region" description="Helical" evidence="6">
    <location>
        <begin position="59"/>
        <end position="80"/>
    </location>
</feature>
<evidence type="ECO:0000256" key="1">
    <source>
        <dbReference type="ARBA" id="ARBA00004651"/>
    </source>
</evidence>
<dbReference type="Pfam" id="PF02687">
    <property type="entry name" value="FtsX"/>
    <property type="match status" value="1"/>
</dbReference>
<keyword evidence="3 6" id="KW-0812">Transmembrane</keyword>
<feature type="transmembrane region" description="Helical" evidence="6">
    <location>
        <begin position="154"/>
        <end position="174"/>
    </location>
</feature>
<sequence length="623" mass="71694">MNFTEFALNNVGRNIKSYLGYFFSILISSSLLFSFNMFINHPDLDISLFDDYLILIMKVTTIIIYLFLFLFVFYSASVFLKSRNKEFGILYTIGISKRQVKKMIFIENLVMNILASVLGILIGLVFAKIVLIVISSLIGVESLRFYIPIKSMGVIILYFTILSILTSYFIYFVIREDKVIKLLKGTQTLKTEPKSSPILVILCIILLAVAYCRAVTVTELELVNRIVPVTSMVIAGTYLLFSQLSVFVVKKVKENKLLYRKNTNMLCIANLHYKIKDNTRMFFLVTITSAVAFTAIGSVYSYWKDQINQVEMAYPQAIFYATEIDELNEISEDYYKDRVDLLESLLEKENIHYDKIEGEIKTVFSKTEKKHVKIIKESKYIKLANEKGLEIMNLKYNEAISLSRANSKNDIISIDNKNIKVKTSSKSVMPAYYSAYVVKDDFYNSINSDYTEDKFVAIDVKDYMKTLNTSKSFEKDYKDDEGYKFLSKSIIIDSGKIAYSVLLFLSIFVGLIFFVTSSSFLYNKIYVDCQEDKKKYRNLNKIGLTYNEVKKIVTIEIGSLFLFPYIVAVIHSIFALLALKNAKNVEVASSSFLVMGSFFIVLFIYFLVIRKNYLNEIKECLID</sequence>
<comment type="similarity">
    <text evidence="6">Belongs to the ABC-4 integral membrane protein family.</text>
</comment>
<keyword evidence="6" id="KW-0813">Transport</keyword>
<feature type="transmembrane region" description="Helical" evidence="6">
    <location>
        <begin position="497"/>
        <end position="516"/>
    </location>
</feature>
<evidence type="ECO:0000313" key="9">
    <source>
        <dbReference type="Proteomes" id="UP001232584"/>
    </source>
</evidence>
<dbReference type="InterPro" id="IPR027022">
    <property type="entry name" value="ABC_permease_BceB-typ"/>
</dbReference>
<feature type="transmembrane region" description="Helical" evidence="6">
    <location>
        <begin position="109"/>
        <end position="134"/>
    </location>
</feature>
<dbReference type="EMBL" id="JAUSWG010000005">
    <property type="protein sequence ID" value="MDQ0556419.1"/>
    <property type="molecule type" value="Genomic_DNA"/>
</dbReference>
<dbReference type="InterPro" id="IPR052536">
    <property type="entry name" value="ABC-4_Integral_Memb_Prot"/>
</dbReference>